<dbReference type="InterPro" id="IPR003000">
    <property type="entry name" value="Sirtuin"/>
</dbReference>
<gene>
    <name evidence="6" type="ORF">BCR43DRAFT_486589</name>
</gene>
<keyword evidence="4" id="KW-0479">Metal-binding</keyword>
<proteinExistence type="inferred from homology"/>
<evidence type="ECO:0000313" key="6">
    <source>
        <dbReference type="EMBL" id="ORZ01230.1"/>
    </source>
</evidence>
<evidence type="ECO:0000256" key="1">
    <source>
        <dbReference type="ARBA" id="ARBA00006924"/>
    </source>
</evidence>
<dbReference type="InterPro" id="IPR050134">
    <property type="entry name" value="NAD-dep_sirtuin_deacylases"/>
</dbReference>
<comment type="similarity">
    <text evidence="1">Belongs to the sirtuin family. Class I subfamily.</text>
</comment>
<dbReference type="PROSITE" id="PS50305">
    <property type="entry name" value="SIRTUIN"/>
    <property type="match status" value="1"/>
</dbReference>
<dbReference type="SUPFAM" id="SSF52467">
    <property type="entry name" value="DHS-like NAD/FAD-binding domain"/>
    <property type="match status" value="1"/>
</dbReference>
<evidence type="ECO:0000256" key="2">
    <source>
        <dbReference type="ARBA" id="ARBA00022679"/>
    </source>
</evidence>
<dbReference type="InParanoid" id="A0A1X2HPB7"/>
<feature type="binding site" evidence="4">
    <location>
        <position position="172"/>
    </location>
    <ligand>
        <name>Zn(2+)</name>
        <dbReference type="ChEBI" id="CHEBI:29105"/>
    </ligand>
</feature>
<protein>
    <submittedName>
        <fullName evidence="6">DHS-like NAD/FAD-binding domain-containing protein</fullName>
    </submittedName>
</protein>
<keyword evidence="4" id="KW-0862">Zinc</keyword>
<reference evidence="6 7" key="1">
    <citation type="submission" date="2016-07" db="EMBL/GenBank/DDBJ databases">
        <title>Pervasive Adenine N6-methylation of Active Genes in Fungi.</title>
        <authorList>
            <consortium name="DOE Joint Genome Institute"/>
            <person name="Mondo S.J."/>
            <person name="Dannebaum R.O."/>
            <person name="Kuo R.C."/>
            <person name="Labutti K."/>
            <person name="Haridas S."/>
            <person name="Kuo A."/>
            <person name="Salamov A."/>
            <person name="Ahrendt S.R."/>
            <person name="Lipzen A."/>
            <person name="Sullivan W."/>
            <person name="Andreopoulos W.B."/>
            <person name="Clum A."/>
            <person name="Lindquist E."/>
            <person name="Daum C."/>
            <person name="Ramamoorthy G.K."/>
            <person name="Gryganskyi A."/>
            <person name="Culley D."/>
            <person name="Magnuson J.K."/>
            <person name="James T.Y."/>
            <person name="O'Malley M.A."/>
            <person name="Stajich J.E."/>
            <person name="Spatafora J.W."/>
            <person name="Visel A."/>
            <person name="Grigoriev I.V."/>
        </authorList>
    </citation>
    <scope>NUCLEOTIDE SEQUENCE [LARGE SCALE GENOMIC DNA]</scope>
    <source>
        <strain evidence="6 7">NRRL 2496</strain>
    </source>
</reference>
<keyword evidence="7" id="KW-1185">Reference proteome</keyword>
<evidence type="ECO:0000313" key="7">
    <source>
        <dbReference type="Proteomes" id="UP000242180"/>
    </source>
</evidence>
<dbReference type="OMA" id="ACLSCKH"/>
<dbReference type="STRING" id="13706.A0A1X2HPB7"/>
<dbReference type="InterPro" id="IPR026590">
    <property type="entry name" value="Ssirtuin_cat_dom"/>
</dbReference>
<dbReference type="EMBL" id="MCGN01000002">
    <property type="protein sequence ID" value="ORZ01230.1"/>
    <property type="molecule type" value="Genomic_DNA"/>
</dbReference>
<keyword evidence="3" id="KW-0520">NAD</keyword>
<dbReference type="InterPro" id="IPR029035">
    <property type="entry name" value="DHS-like_NAD/FAD-binding_dom"/>
</dbReference>
<dbReference type="PANTHER" id="PTHR11085:SF10">
    <property type="entry name" value="NAD-DEPENDENT PROTEIN DEACYLASE SIRTUIN-5, MITOCHONDRIAL-RELATED"/>
    <property type="match status" value="1"/>
</dbReference>
<organism evidence="6 7">
    <name type="scientific">Syncephalastrum racemosum</name>
    <name type="common">Filamentous fungus</name>
    <dbReference type="NCBI Taxonomy" id="13706"/>
    <lineage>
        <taxon>Eukaryota</taxon>
        <taxon>Fungi</taxon>
        <taxon>Fungi incertae sedis</taxon>
        <taxon>Mucoromycota</taxon>
        <taxon>Mucoromycotina</taxon>
        <taxon>Mucoromycetes</taxon>
        <taxon>Mucorales</taxon>
        <taxon>Syncephalastraceae</taxon>
        <taxon>Syncephalastrum</taxon>
    </lineage>
</organism>
<dbReference type="Proteomes" id="UP000242180">
    <property type="component" value="Unassembled WGS sequence"/>
</dbReference>
<dbReference type="GO" id="GO:0017136">
    <property type="term" value="F:histone deacetylase activity, NAD-dependent"/>
    <property type="evidence" value="ECO:0007669"/>
    <property type="project" value="TreeGrafter"/>
</dbReference>
<comment type="caution">
    <text evidence="6">The sequence shown here is derived from an EMBL/GenBank/DDBJ whole genome shotgun (WGS) entry which is preliminary data.</text>
</comment>
<keyword evidence="2" id="KW-0808">Transferase</keyword>
<evidence type="ECO:0000256" key="4">
    <source>
        <dbReference type="PROSITE-ProRule" id="PRU00236"/>
    </source>
</evidence>
<feature type="binding site" evidence="4">
    <location>
        <position position="229"/>
    </location>
    <ligand>
        <name>Zn(2+)</name>
        <dbReference type="ChEBI" id="CHEBI:29105"/>
    </ligand>
</feature>
<dbReference type="PANTHER" id="PTHR11085">
    <property type="entry name" value="NAD-DEPENDENT PROTEIN DEACYLASE SIRTUIN-5, MITOCHONDRIAL-RELATED"/>
    <property type="match status" value="1"/>
</dbReference>
<dbReference type="Pfam" id="PF02146">
    <property type="entry name" value="SIR2"/>
    <property type="match status" value="1"/>
</dbReference>
<feature type="binding site" evidence="4">
    <location>
        <position position="232"/>
    </location>
    <ligand>
        <name>Zn(2+)</name>
        <dbReference type="ChEBI" id="CHEBI:29105"/>
    </ligand>
</feature>
<dbReference type="Gene3D" id="3.40.50.1220">
    <property type="entry name" value="TPP-binding domain"/>
    <property type="match status" value="1"/>
</dbReference>
<dbReference type="Gene3D" id="3.30.1600.10">
    <property type="entry name" value="SIR2/SIRT2 'Small Domain"/>
    <property type="match status" value="1"/>
</dbReference>
<feature type="domain" description="Deacetylase sirtuin-type" evidence="5">
    <location>
        <begin position="33"/>
        <end position="326"/>
    </location>
</feature>
<feature type="binding site" evidence="4">
    <location>
        <position position="175"/>
    </location>
    <ligand>
        <name>Zn(2+)</name>
        <dbReference type="ChEBI" id="CHEBI:29105"/>
    </ligand>
</feature>
<evidence type="ECO:0000256" key="3">
    <source>
        <dbReference type="ARBA" id="ARBA00023027"/>
    </source>
</evidence>
<accession>A0A1X2HPB7</accession>
<dbReference type="InterPro" id="IPR026591">
    <property type="entry name" value="Sirtuin_cat_small_dom_sf"/>
</dbReference>
<dbReference type="GO" id="GO:0046872">
    <property type="term" value="F:metal ion binding"/>
    <property type="evidence" value="ECO:0007669"/>
    <property type="project" value="UniProtKB-KW"/>
</dbReference>
<dbReference type="AlphaFoldDB" id="A0A1X2HPB7"/>
<dbReference type="OrthoDB" id="424302at2759"/>
<feature type="active site" description="Proton acceptor" evidence="4">
    <location>
        <position position="164"/>
    </location>
</feature>
<evidence type="ECO:0000259" key="5">
    <source>
        <dbReference type="PROSITE" id="PS50305"/>
    </source>
</evidence>
<dbReference type="GO" id="GO:0070403">
    <property type="term" value="F:NAD+ binding"/>
    <property type="evidence" value="ECO:0007669"/>
    <property type="project" value="InterPro"/>
</dbReference>
<sequence length="326" mass="36915">MVLLLRRLQSTWSATHRIPTFKPTLSSCAASHTVHDHNEAADIVTQLLRTHLHKVMVLTGAGVSTDSGIPDYRGEQGTYVRNPKHRPILYHEFISADDDFRKRYWARGYLGWPRISQARPNPTHHALAHLLEHEHISHIVTQNVDHLHHLATDTYSRRAITELHGTLYDVICLDCRYIVSRHHYQHRLTARNPDWSSFNRSLVENKINPDGDVELPSNISYANFDIAPCTACHSRLVKPRVVFFGEMIDPAHKRLAEDAVAAANALLVIGSSLATYSSYRLVRAAHDRQIPIMILNKGQTRADAFATSKLDVPCTPVMEQVTLSLR</sequence>
<name>A0A1X2HPB7_SYNRA</name>